<evidence type="ECO:0000256" key="1">
    <source>
        <dbReference type="ARBA" id="ARBA00007471"/>
    </source>
</evidence>
<name>A0A0N5AB60_9BILA</name>
<dbReference type="GO" id="GO:0046856">
    <property type="term" value="P:phosphatidylinositol dephosphorylation"/>
    <property type="evidence" value="ECO:0007669"/>
    <property type="project" value="TreeGrafter"/>
</dbReference>
<dbReference type="STRING" id="451379.A0A0N5AB60"/>
<dbReference type="WBParaSite" id="SMUV_0000138601-mRNA-1">
    <property type="protein sequence ID" value="SMUV_0000138601-mRNA-1"/>
    <property type="gene ID" value="SMUV_0000138601"/>
</dbReference>
<dbReference type="AlphaFoldDB" id="A0A0N5AB60"/>
<sequence length="179" mass="21381">MYSIPRFEALIEREWISSGHPFSIRCAHSAFSTVSMDESPVFLLFLDCVWQVYQQYPCSFEFTEAFLIFLFEHAYASEFGSFLGNNEKEKARLNIKKCTVSLWSYVNNPEILRSFVNVLYEPNDAVLWPSVAPQSLTFWDRLFLRWTRDWKEYDEQRQAVMKWKLREKANQSKYLALKR</sequence>
<keyword evidence="3" id="KW-1185">Reference proteome</keyword>
<dbReference type="PANTHER" id="PTHR10807:SF73">
    <property type="entry name" value="LD06050P"/>
    <property type="match status" value="1"/>
</dbReference>
<dbReference type="GO" id="GO:0010507">
    <property type="term" value="P:negative regulation of autophagy"/>
    <property type="evidence" value="ECO:0007669"/>
    <property type="project" value="TreeGrafter"/>
</dbReference>
<dbReference type="GO" id="GO:0019903">
    <property type="term" value="F:protein phosphatase binding"/>
    <property type="evidence" value="ECO:0007669"/>
    <property type="project" value="TreeGrafter"/>
</dbReference>
<dbReference type="Pfam" id="PF06602">
    <property type="entry name" value="Myotub-related"/>
    <property type="match status" value="1"/>
</dbReference>
<dbReference type="GO" id="GO:0005737">
    <property type="term" value="C:cytoplasm"/>
    <property type="evidence" value="ECO:0007669"/>
    <property type="project" value="TreeGrafter"/>
</dbReference>
<dbReference type="PROSITE" id="PS51339">
    <property type="entry name" value="PPASE_MYOTUBULARIN"/>
    <property type="match status" value="1"/>
</dbReference>
<protein>
    <submittedName>
        <fullName evidence="4">Myotubularin phosphatase domain-containing protein</fullName>
    </submittedName>
</protein>
<evidence type="ECO:0000313" key="3">
    <source>
        <dbReference type="Proteomes" id="UP000046393"/>
    </source>
</evidence>
<evidence type="ECO:0000259" key="2">
    <source>
        <dbReference type="PROSITE" id="PS51339"/>
    </source>
</evidence>
<proteinExistence type="inferred from homology"/>
<dbReference type="InterPro" id="IPR029021">
    <property type="entry name" value="Prot-tyrosine_phosphatase-like"/>
</dbReference>
<dbReference type="InterPro" id="IPR030564">
    <property type="entry name" value="Myotubularin"/>
</dbReference>
<accession>A0A0N5AB60</accession>
<feature type="domain" description="Myotubularin phosphatase" evidence="2">
    <location>
        <begin position="1"/>
        <end position="143"/>
    </location>
</feature>
<dbReference type="Proteomes" id="UP000046393">
    <property type="component" value="Unplaced"/>
</dbReference>
<evidence type="ECO:0000313" key="4">
    <source>
        <dbReference type="WBParaSite" id="SMUV_0000138601-mRNA-1"/>
    </source>
</evidence>
<dbReference type="SUPFAM" id="SSF52799">
    <property type="entry name" value="(Phosphotyrosine protein) phosphatases II"/>
    <property type="match status" value="1"/>
</dbReference>
<dbReference type="PANTHER" id="PTHR10807">
    <property type="entry name" value="MYOTUBULARIN-RELATED"/>
    <property type="match status" value="1"/>
</dbReference>
<comment type="similarity">
    <text evidence="1">Belongs to the protein-tyrosine phosphatase family. Non-receptor class myotubularin subfamily.</text>
</comment>
<organism evidence="3 4">
    <name type="scientific">Syphacia muris</name>
    <dbReference type="NCBI Taxonomy" id="451379"/>
    <lineage>
        <taxon>Eukaryota</taxon>
        <taxon>Metazoa</taxon>
        <taxon>Ecdysozoa</taxon>
        <taxon>Nematoda</taxon>
        <taxon>Chromadorea</taxon>
        <taxon>Rhabditida</taxon>
        <taxon>Spirurina</taxon>
        <taxon>Oxyuridomorpha</taxon>
        <taxon>Oxyuroidea</taxon>
        <taxon>Oxyuridae</taxon>
        <taxon>Syphacia</taxon>
    </lineage>
</organism>
<reference evidence="4" key="1">
    <citation type="submission" date="2017-02" db="UniProtKB">
        <authorList>
            <consortium name="WormBaseParasite"/>
        </authorList>
    </citation>
    <scope>IDENTIFICATION</scope>
</reference>
<dbReference type="InterPro" id="IPR010569">
    <property type="entry name" value="Myotubularin-like_Pase_dom"/>
</dbReference>